<keyword evidence="1" id="KW-0812">Transmembrane</keyword>
<feature type="transmembrane region" description="Helical" evidence="1">
    <location>
        <begin position="90"/>
        <end position="109"/>
    </location>
</feature>
<dbReference type="RefSeq" id="WP_148868882.1">
    <property type="nucleotide sequence ID" value="NZ_VNIA01000001.1"/>
</dbReference>
<keyword evidence="1" id="KW-0472">Membrane</keyword>
<dbReference type="PANTHER" id="PTHR31061">
    <property type="entry name" value="LD22376P"/>
    <property type="match status" value="1"/>
</dbReference>
<feature type="transmembrane region" description="Helical" evidence="1">
    <location>
        <begin position="12"/>
        <end position="33"/>
    </location>
</feature>
<protein>
    <submittedName>
        <fullName evidence="2">Putative acyltransferase</fullName>
    </submittedName>
</protein>
<dbReference type="PANTHER" id="PTHR31061:SF24">
    <property type="entry name" value="LD22376P"/>
    <property type="match status" value="1"/>
</dbReference>
<sequence>MNKVKSEKRLLALDVFRGITISAMILVNNPGDWSYKYTPLSHAEWNGLSPTDLVFPFFVLIMGVSMYLSFRKFDFKFSAKTFKKIAKRSLLIFIIGLLLNWFSLFLSKFNSLTNEESSFGFFQKISQAALSYDNLRILGVLQRLALISFFGSIIILLIKHKYIPWLIGSILILYWVIIGATESYLPTENSIVAIIDRAVLGANHMYTDHFSNGTQLVLDPEGLFSTIPAISQVLVGFLIGKIISEKTEMNNTLQKIFIVGTIILFIGFLINYGFPINKKIWSSSFVLVTSGLGALSLALLIWIIDVKEKKKWSAFFESFGVNPLFIYVISFLLSILIGNIGLTHNGNWNSIKSFLYSNYINSIFSNNYLASLVFALLFVLINWGVGHILYKKKIYIKL</sequence>
<reference evidence="2 3" key="1">
    <citation type="submission" date="2019-07" db="EMBL/GenBank/DDBJ databases">
        <title>Genomic Encyclopedia of Type Strains, Phase IV (KMG-IV): sequencing the most valuable type-strain genomes for metagenomic binning, comparative biology and taxonomic classification.</title>
        <authorList>
            <person name="Goeker M."/>
        </authorList>
    </citation>
    <scope>NUCLEOTIDE SEQUENCE [LARGE SCALE GENOMIC DNA]</scope>
    <source>
        <strain evidence="2 3">DSM 18961</strain>
    </source>
</reference>
<evidence type="ECO:0000256" key="1">
    <source>
        <dbReference type="SAM" id="Phobius"/>
    </source>
</evidence>
<feature type="transmembrane region" description="Helical" evidence="1">
    <location>
        <begin position="368"/>
        <end position="390"/>
    </location>
</feature>
<keyword evidence="2" id="KW-0012">Acyltransferase</keyword>
<feature type="transmembrane region" description="Helical" evidence="1">
    <location>
        <begin position="223"/>
        <end position="244"/>
    </location>
</feature>
<keyword evidence="3" id="KW-1185">Reference proteome</keyword>
<gene>
    <name evidence="2" type="ORF">C7447_101762</name>
</gene>
<feature type="transmembrane region" description="Helical" evidence="1">
    <location>
        <begin position="280"/>
        <end position="304"/>
    </location>
</feature>
<proteinExistence type="predicted"/>
<evidence type="ECO:0000313" key="2">
    <source>
        <dbReference type="EMBL" id="TYQ00153.1"/>
    </source>
</evidence>
<dbReference type="GO" id="GO:0016746">
    <property type="term" value="F:acyltransferase activity"/>
    <property type="evidence" value="ECO:0007669"/>
    <property type="project" value="UniProtKB-KW"/>
</dbReference>
<evidence type="ECO:0000313" key="3">
    <source>
        <dbReference type="Proteomes" id="UP000323136"/>
    </source>
</evidence>
<name>A0A5S5DZI5_9FLAO</name>
<dbReference type="AlphaFoldDB" id="A0A5S5DZI5"/>
<dbReference type="EMBL" id="VNIA01000001">
    <property type="protein sequence ID" value="TYQ00153.1"/>
    <property type="molecule type" value="Genomic_DNA"/>
</dbReference>
<dbReference type="OrthoDB" id="9788724at2"/>
<dbReference type="Proteomes" id="UP000323136">
    <property type="component" value="Unassembled WGS sequence"/>
</dbReference>
<feature type="transmembrane region" description="Helical" evidence="1">
    <location>
        <begin position="165"/>
        <end position="185"/>
    </location>
</feature>
<keyword evidence="2" id="KW-0808">Transferase</keyword>
<feature type="transmembrane region" description="Helical" evidence="1">
    <location>
        <begin position="140"/>
        <end position="158"/>
    </location>
</feature>
<keyword evidence="1" id="KW-1133">Transmembrane helix</keyword>
<organism evidence="2 3">
    <name type="scientific">Tenacibaculum adriaticum</name>
    <dbReference type="NCBI Taxonomy" id="413713"/>
    <lineage>
        <taxon>Bacteria</taxon>
        <taxon>Pseudomonadati</taxon>
        <taxon>Bacteroidota</taxon>
        <taxon>Flavobacteriia</taxon>
        <taxon>Flavobacteriales</taxon>
        <taxon>Flavobacteriaceae</taxon>
        <taxon>Tenacibaculum</taxon>
    </lineage>
</organism>
<feature type="transmembrane region" description="Helical" evidence="1">
    <location>
        <begin position="324"/>
        <end position="342"/>
    </location>
</feature>
<feature type="transmembrane region" description="Helical" evidence="1">
    <location>
        <begin position="53"/>
        <end position="70"/>
    </location>
</feature>
<comment type="caution">
    <text evidence="2">The sequence shown here is derived from an EMBL/GenBank/DDBJ whole genome shotgun (WGS) entry which is preliminary data.</text>
</comment>
<accession>A0A5S5DZI5</accession>
<feature type="transmembrane region" description="Helical" evidence="1">
    <location>
        <begin position="256"/>
        <end position="274"/>
    </location>
</feature>